<dbReference type="Gene3D" id="3.30.2010.10">
    <property type="entry name" value="Metalloproteases ('zincins'), catalytic domain"/>
    <property type="match status" value="1"/>
</dbReference>
<dbReference type="Gene3D" id="1.25.40.10">
    <property type="entry name" value="Tetratricopeptide repeat domain"/>
    <property type="match status" value="1"/>
</dbReference>
<keyword evidence="2" id="KW-0645">Protease</keyword>
<evidence type="ECO:0000256" key="1">
    <source>
        <dbReference type="ARBA" id="ARBA00001947"/>
    </source>
</evidence>
<dbReference type="GO" id="GO:0016020">
    <property type="term" value="C:membrane"/>
    <property type="evidence" value="ECO:0007669"/>
    <property type="project" value="TreeGrafter"/>
</dbReference>
<accession>A0A0H4JAZ9</accession>
<dbReference type="GO" id="GO:0046872">
    <property type="term" value="F:metal ion binding"/>
    <property type="evidence" value="ECO:0007669"/>
    <property type="project" value="UniProtKB-KW"/>
</dbReference>
<sequence>MNSPKNFFIIFLIFSHLSWANNLPDLGEFSDQFISPYQEKMIAREILYQVHSSPEVVQDEEINDYLNYLGDKLVSNSDAPQRDFTFFVLKDDAINAFAMLGGLIGVHTGLFISADNESEIASVLGHEIAHVTQKHLQRVIAKQDRDKYKSIFLLALGLLAARSNPQAAAGAMMASQAMNVQNFLDYTREHEQEADRIGIDILYKSGYNVGSAIDFFNTLQKGSRYSSSAPSYLRTHPITSDRISDISDRLKDYPYRYTNNSNYFHFIRGKVRALYSNDNNIKTFEKNIKNKTYVNLEGEQYALALAYLKDKKINDAEKIYSNLQKEKNPLIDNLHIDILLQKKEFAEAKKELEKLLIKHPFYRAFVYRLAEVNLSLGNYSEVKEMIEQYIFKYRSDPNLYKLLAKAFKGLNKNIEYHENMGEYFYYQYNLKDAIVQFGIAKNIRSNDFYAKSRVESRLKQLQAEQLMLEEGRKNR</sequence>
<keyword evidence="4" id="KW-0378">Hydrolase</keyword>
<comment type="cofactor">
    <cofactor evidence="1">
        <name>Zn(2+)</name>
        <dbReference type="ChEBI" id="CHEBI:29105"/>
    </cofactor>
</comment>
<dbReference type="AlphaFoldDB" id="A0A0H4JAZ9"/>
<feature type="domain" description="Peptidase M48" evidence="7">
    <location>
        <begin position="64"/>
        <end position="249"/>
    </location>
</feature>
<keyword evidence="5" id="KW-0862">Zinc</keyword>
<evidence type="ECO:0000256" key="2">
    <source>
        <dbReference type="ARBA" id="ARBA00022670"/>
    </source>
</evidence>
<proteinExistence type="predicted"/>
<dbReference type="Pfam" id="PF14559">
    <property type="entry name" value="TPR_19"/>
    <property type="match status" value="1"/>
</dbReference>
<dbReference type="InterPro" id="IPR051156">
    <property type="entry name" value="Mito/Outer_Membr_Metalloprot"/>
</dbReference>
<dbReference type="PANTHER" id="PTHR22726:SF1">
    <property type="entry name" value="METALLOENDOPEPTIDASE OMA1, MITOCHONDRIAL"/>
    <property type="match status" value="1"/>
</dbReference>
<gene>
    <name evidence="8" type="ORF">VI33_02770</name>
</gene>
<dbReference type="OrthoDB" id="9810445at2"/>
<evidence type="ECO:0000313" key="8">
    <source>
        <dbReference type="EMBL" id="AKO65677.1"/>
    </source>
</evidence>
<reference evidence="8 9" key="1">
    <citation type="submission" date="2015-03" db="EMBL/GenBank/DDBJ databases">
        <title>Comparative analysis of the OM43 clade including a novel species from Red Sea uncovers genomic and metabolic diversity among marine methylotrophs.</title>
        <authorList>
            <person name="Jimenez-Infante F."/>
            <person name="Ngugi D.K."/>
            <person name="Vinu M."/>
            <person name="Alam I."/>
            <person name="Kamau A."/>
            <person name="Blom J."/>
            <person name="Bajic V.B."/>
            <person name="Stingl U."/>
        </authorList>
    </citation>
    <scope>NUCLEOTIDE SEQUENCE [LARGE SCALE GENOMIC DNA]</scope>
    <source>
        <strain evidence="8 9">MBRSH7</strain>
    </source>
</reference>
<organism evidence="8 9">
    <name type="scientific">Methylophilales bacterium MBRS-H7</name>
    <dbReference type="NCBI Taxonomy" id="1623450"/>
    <lineage>
        <taxon>Bacteria</taxon>
        <taxon>Pseudomonadati</taxon>
        <taxon>Pseudomonadota</taxon>
        <taxon>Betaproteobacteria</taxon>
        <taxon>Nitrosomonadales</taxon>
        <taxon>OM43 clade</taxon>
    </lineage>
</organism>
<keyword evidence="9" id="KW-1185">Reference proteome</keyword>
<dbReference type="CDD" id="cd07333">
    <property type="entry name" value="M48C_bepA_like"/>
    <property type="match status" value="1"/>
</dbReference>
<evidence type="ECO:0000256" key="4">
    <source>
        <dbReference type="ARBA" id="ARBA00022801"/>
    </source>
</evidence>
<keyword evidence="6" id="KW-0482">Metalloprotease</keyword>
<dbReference type="InterPro" id="IPR001915">
    <property type="entry name" value="Peptidase_M48"/>
</dbReference>
<protein>
    <recommendedName>
        <fullName evidence="7">Peptidase M48 domain-containing protein</fullName>
    </recommendedName>
</protein>
<evidence type="ECO:0000259" key="7">
    <source>
        <dbReference type="Pfam" id="PF01435"/>
    </source>
</evidence>
<keyword evidence="3" id="KW-0479">Metal-binding</keyword>
<evidence type="ECO:0000313" key="9">
    <source>
        <dbReference type="Proteomes" id="UP000066549"/>
    </source>
</evidence>
<evidence type="ECO:0000256" key="5">
    <source>
        <dbReference type="ARBA" id="ARBA00022833"/>
    </source>
</evidence>
<evidence type="ECO:0000256" key="3">
    <source>
        <dbReference type="ARBA" id="ARBA00022723"/>
    </source>
</evidence>
<evidence type="ECO:0000256" key="6">
    <source>
        <dbReference type="ARBA" id="ARBA00023049"/>
    </source>
</evidence>
<dbReference type="Pfam" id="PF01435">
    <property type="entry name" value="Peptidase_M48"/>
    <property type="match status" value="1"/>
</dbReference>
<dbReference type="GO" id="GO:0004222">
    <property type="term" value="F:metalloendopeptidase activity"/>
    <property type="evidence" value="ECO:0007669"/>
    <property type="project" value="InterPro"/>
</dbReference>
<dbReference type="PANTHER" id="PTHR22726">
    <property type="entry name" value="METALLOENDOPEPTIDASE OMA1"/>
    <property type="match status" value="1"/>
</dbReference>
<dbReference type="EMBL" id="CP011002">
    <property type="protein sequence ID" value="AKO65677.1"/>
    <property type="molecule type" value="Genomic_DNA"/>
</dbReference>
<dbReference type="GO" id="GO:0051603">
    <property type="term" value="P:proteolysis involved in protein catabolic process"/>
    <property type="evidence" value="ECO:0007669"/>
    <property type="project" value="TreeGrafter"/>
</dbReference>
<dbReference type="Proteomes" id="UP000066549">
    <property type="component" value="Chromosome"/>
</dbReference>
<name>A0A0H4JAZ9_9PROT</name>
<dbReference type="SUPFAM" id="SSF48452">
    <property type="entry name" value="TPR-like"/>
    <property type="match status" value="1"/>
</dbReference>
<dbReference type="InterPro" id="IPR011990">
    <property type="entry name" value="TPR-like_helical_dom_sf"/>
</dbReference>